<comment type="subcellular location">
    <subcellularLocation>
        <location evidence="1">Nucleus</location>
    </subcellularLocation>
</comment>
<evidence type="ECO:0000259" key="4">
    <source>
        <dbReference type="PROSITE" id="PS50048"/>
    </source>
</evidence>
<keyword evidence="2" id="KW-0539">Nucleus</keyword>
<dbReference type="AlphaFoldDB" id="A0A9Q9B5J3"/>
<accession>A0A9Q9B5J3</accession>
<evidence type="ECO:0000313" key="5">
    <source>
        <dbReference type="EMBL" id="USW58630.1"/>
    </source>
</evidence>
<dbReference type="GO" id="GO:0005634">
    <property type="term" value="C:nucleus"/>
    <property type="evidence" value="ECO:0007669"/>
    <property type="project" value="UniProtKB-SubCell"/>
</dbReference>
<dbReference type="GO" id="GO:0008270">
    <property type="term" value="F:zinc ion binding"/>
    <property type="evidence" value="ECO:0007669"/>
    <property type="project" value="InterPro"/>
</dbReference>
<dbReference type="Proteomes" id="UP001056384">
    <property type="component" value="Chromosome 11"/>
</dbReference>
<dbReference type="InterPro" id="IPR050613">
    <property type="entry name" value="Sec_Metabolite_Reg"/>
</dbReference>
<sequence>MPVRLAACDPCRLSKVSCDHQRPVCGRCSESGPENCQYRERPFKRRRGVPAPQELRPAHISPLAEPVGVTVTAILPTTLVNDSPATSTSTPHVYPNPGYQGQSSHATIFDTVKASGAADVFASHDGLNEAMGELEESEASQHARFLDDLKKLDLDACAQLVRHWTSCGVNLAVASELLLPCADAICVLFQNRSGTELASLLFRSSRERLTADGTMTIPSFCDTFCRNDPGWATLGLFLVAVSRAVEDTAFFPGLYSTRAGQRQLAKTLLRCSDQCLDICLSLDCLNDLQLVLQYEVFIAHSMIDGDQSYHSWRRLGDVISTLYALGHHERVSLNTMTSNSLASLRGQTFARAYSADKNVSIFLGRPHRMHSAHSTLKMSPGEAARLFGPPTQFEYRLETLWTVACAMLKERILDLARSNNSEARARATMEIHQECEALTIALPARYRLEDNLKAFEGTAVERDFVASAALNLLHVRFLLHSASMARTSDPSDDLLSVSGAMLKLAAEVAVLKESLANSGTGFIWKIASYGLPAAGVICLALVNRTRQRVQTTFSTSQAIQDLSVLVAHVEAGVLIRPDQPNYALLQGATATIKSVLGRVSQGLLGTTQRDVRYDQMLEDASTAEPWTMLDSDTLDFELDFWTNLAEHPALYQDIT</sequence>
<dbReference type="Gene3D" id="4.10.240.10">
    <property type="entry name" value="Zn(2)-C6 fungal-type DNA-binding domain"/>
    <property type="match status" value="1"/>
</dbReference>
<feature type="transmembrane region" description="Helical" evidence="3">
    <location>
        <begin position="522"/>
        <end position="542"/>
    </location>
</feature>
<dbReference type="InterPro" id="IPR001138">
    <property type="entry name" value="Zn2Cys6_DnaBD"/>
</dbReference>
<name>A0A9Q9B5J3_9PEZI</name>
<keyword evidence="5" id="KW-0238">DNA-binding</keyword>
<evidence type="ECO:0000256" key="2">
    <source>
        <dbReference type="ARBA" id="ARBA00023242"/>
    </source>
</evidence>
<dbReference type="SUPFAM" id="SSF57701">
    <property type="entry name" value="Zn2/Cys6 DNA-binding domain"/>
    <property type="match status" value="1"/>
</dbReference>
<dbReference type="CDD" id="cd12148">
    <property type="entry name" value="fungal_TF_MHR"/>
    <property type="match status" value="1"/>
</dbReference>
<dbReference type="OrthoDB" id="4898680at2759"/>
<evidence type="ECO:0000256" key="1">
    <source>
        <dbReference type="ARBA" id="ARBA00004123"/>
    </source>
</evidence>
<dbReference type="SMART" id="SM00066">
    <property type="entry name" value="GAL4"/>
    <property type="match status" value="1"/>
</dbReference>
<organism evidence="5 6">
    <name type="scientific">Septoria linicola</name>
    <dbReference type="NCBI Taxonomy" id="215465"/>
    <lineage>
        <taxon>Eukaryota</taxon>
        <taxon>Fungi</taxon>
        <taxon>Dikarya</taxon>
        <taxon>Ascomycota</taxon>
        <taxon>Pezizomycotina</taxon>
        <taxon>Dothideomycetes</taxon>
        <taxon>Dothideomycetidae</taxon>
        <taxon>Mycosphaerellales</taxon>
        <taxon>Mycosphaerellaceae</taxon>
        <taxon>Septoria</taxon>
    </lineage>
</organism>
<dbReference type="CDD" id="cd00067">
    <property type="entry name" value="GAL4"/>
    <property type="match status" value="1"/>
</dbReference>
<dbReference type="GO" id="GO:0000981">
    <property type="term" value="F:DNA-binding transcription factor activity, RNA polymerase II-specific"/>
    <property type="evidence" value="ECO:0007669"/>
    <property type="project" value="InterPro"/>
</dbReference>
<proteinExistence type="predicted"/>
<feature type="domain" description="Zn(2)-C6 fungal-type" evidence="4">
    <location>
        <begin position="7"/>
        <end position="38"/>
    </location>
</feature>
<dbReference type="EMBL" id="CP099428">
    <property type="protein sequence ID" value="USW58630.1"/>
    <property type="molecule type" value="Genomic_DNA"/>
</dbReference>
<gene>
    <name evidence="5" type="ORF">Slin15195_G119490</name>
</gene>
<keyword evidence="3" id="KW-0472">Membrane</keyword>
<dbReference type="PROSITE" id="PS00463">
    <property type="entry name" value="ZN2_CY6_FUNGAL_1"/>
    <property type="match status" value="1"/>
</dbReference>
<dbReference type="PROSITE" id="PS50048">
    <property type="entry name" value="ZN2_CY6_FUNGAL_2"/>
    <property type="match status" value="1"/>
</dbReference>
<protein>
    <submittedName>
        <fullName evidence="5">Zn(2)-C6 fungal-type DNA-binding domain-containing protein</fullName>
    </submittedName>
</protein>
<evidence type="ECO:0000256" key="3">
    <source>
        <dbReference type="SAM" id="Phobius"/>
    </source>
</evidence>
<dbReference type="InterPro" id="IPR036864">
    <property type="entry name" value="Zn2-C6_fun-type_DNA-bd_sf"/>
</dbReference>
<keyword evidence="6" id="KW-1185">Reference proteome</keyword>
<reference evidence="5" key="1">
    <citation type="submission" date="2022-06" db="EMBL/GenBank/DDBJ databases">
        <title>Complete genome sequences of two strains of the flax pathogen Septoria linicola.</title>
        <authorList>
            <person name="Lapalu N."/>
            <person name="Simon A."/>
            <person name="Demenou B."/>
            <person name="Paumier D."/>
            <person name="Guillot M.-P."/>
            <person name="Gout L."/>
            <person name="Valade R."/>
        </authorList>
    </citation>
    <scope>NUCLEOTIDE SEQUENCE</scope>
    <source>
        <strain evidence="5">SE15195</strain>
    </source>
</reference>
<keyword evidence="3" id="KW-0812">Transmembrane</keyword>
<keyword evidence="3" id="KW-1133">Transmembrane helix</keyword>
<dbReference type="PANTHER" id="PTHR31001">
    <property type="entry name" value="UNCHARACTERIZED TRANSCRIPTIONAL REGULATORY PROTEIN"/>
    <property type="match status" value="1"/>
</dbReference>
<dbReference type="GO" id="GO:0003677">
    <property type="term" value="F:DNA binding"/>
    <property type="evidence" value="ECO:0007669"/>
    <property type="project" value="UniProtKB-KW"/>
</dbReference>
<dbReference type="PANTHER" id="PTHR31001:SF40">
    <property type="entry name" value="ZN(II)2CYS6 TRANSCRIPTION FACTOR (EUROFUNG)"/>
    <property type="match status" value="1"/>
</dbReference>
<dbReference type="Pfam" id="PF00172">
    <property type="entry name" value="Zn_clus"/>
    <property type="match status" value="1"/>
</dbReference>
<evidence type="ECO:0000313" key="6">
    <source>
        <dbReference type="Proteomes" id="UP001056384"/>
    </source>
</evidence>